<sequence length="75" mass="8508">MIESVFQIIDLSLLFDQDRDENGSLDEQWLVNRAGIGMQLSILEESIKNCLISWSKCSAIRVPSGITMAALHHYR</sequence>
<dbReference type="Proteomes" id="UP000003751">
    <property type="component" value="Unassembled WGS sequence"/>
</dbReference>
<organism evidence="1 2">
    <name type="scientific">Haladaptatus paucihalophilus DX253</name>
    <dbReference type="NCBI Taxonomy" id="797209"/>
    <lineage>
        <taxon>Archaea</taxon>
        <taxon>Methanobacteriati</taxon>
        <taxon>Methanobacteriota</taxon>
        <taxon>Stenosarchaea group</taxon>
        <taxon>Halobacteria</taxon>
        <taxon>Halobacteriales</taxon>
        <taxon>Haladaptataceae</taxon>
        <taxon>Haladaptatus</taxon>
    </lineage>
</organism>
<reference evidence="1 2" key="1">
    <citation type="journal article" date="2014" name="ISME J.">
        <title>Trehalose/2-sulfotrehalose biosynthesis and glycine-betaine uptake are widely spread mechanisms for osmoadaptation in the Halobacteriales.</title>
        <authorList>
            <person name="Youssef N.H."/>
            <person name="Savage-Ashlock K.N."/>
            <person name="McCully A.L."/>
            <person name="Luedtke B."/>
            <person name="Shaw E.I."/>
            <person name="Hoff W.D."/>
            <person name="Elshahed M.S."/>
        </authorList>
    </citation>
    <scope>NUCLEOTIDE SEQUENCE [LARGE SCALE GENOMIC DNA]</scope>
    <source>
        <strain evidence="1 2">DX253</strain>
    </source>
</reference>
<evidence type="ECO:0000313" key="2">
    <source>
        <dbReference type="Proteomes" id="UP000003751"/>
    </source>
</evidence>
<dbReference type="EMBL" id="AEMG01000001">
    <property type="protein sequence ID" value="EFW94228.1"/>
    <property type="molecule type" value="Genomic_DNA"/>
</dbReference>
<comment type="caution">
    <text evidence="1">The sequence shown here is derived from an EMBL/GenBank/DDBJ whole genome shotgun (WGS) entry which is preliminary data.</text>
</comment>
<accession>E7QMP4</accession>
<name>E7QMP4_HALPU</name>
<dbReference type="AlphaFoldDB" id="E7QMP4"/>
<proteinExistence type="predicted"/>
<evidence type="ECO:0000313" key="1">
    <source>
        <dbReference type="EMBL" id="EFW94228.1"/>
    </source>
</evidence>
<protein>
    <submittedName>
        <fullName evidence="1">Uncharacterized protein</fullName>
    </submittedName>
</protein>
<gene>
    <name evidence="1" type="ORF">ZOD2009_00310</name>
</gene>